<evidence type="ECO:0000259" key="1">
    <source>
        <dbReference type="PROSITE" id="PS51746"/>
    </source>
</evidence>
<gene>
    <name evidence="2" type="ORF">AVL57_17650</name>
    <name evidence="3" type="ORF">Q4527_14170</name>
</gene>
<evidence type="ECO:0000313" key="4">
    <source>
        <dbReference type="Proteomes" id="UP000056750"/>
    </source>
</evidence>
<name>A0AAW7Z1C8_9ALTE</name>
<dbReference type="SMART" id="SM00331">
    <property type="entry name" value="PP2C_SIG"/>
    <property type="match status" value="1"/>
</dbReference>
<keyword evidence="4" id="KW-1185">Reference proteome</keyword>
<dbReference type="Proteomes" id="UP001170717">
    <property type="component" value="Unassembled WGS sequence"/>
</dbReference>
<evidence type="ECO:0000313" key="2">
    <source>
        <dbReference type="EMBL" id="AMJ75626.1"/>
    </source>
</evidence>
<dbReference type="PANTHER" id="PTHR47992">
    <property type="entry name" value="PROTEIN PHOSPHATASE"/>
    <property type="match status" value="1"/>
</dbReference>
<dbReference type="SUPFAM" id="SSF81606">
    <property type="entry name" value="PP2C-like"/>
    <property type="match status" value="1"/>
</dbReference>
<organism evidence="3 5">
    <name type="scientific">Alteromonas stellipolaris</name>
    <dbReference type="NCBI Taxonomy" id="233316"/>
    <lineage>
        <taxon>Bacteria</taxon>
        <taxon>Pseudomonadati</taxon>
        <taxon>Pseudomonadota</taxon>
        <taxon>Gammaproteobacteria</taxon>
        <taxon>Alteromonadales</taxon>
        <taxon>Alteromonadaceae</taxon>
        <taxon>Alteromonas/Salinimonas group</taxon>
        <taxon>Alteromonas</taxon>
    </lineage>
</organism>
<accession>A0AAW7Z1C8</accession>
<dbReference type="GO" id="GO:0004722">
    <property type="term" value="F:protein serine/threonine phosphatase activity"/>
    <property type="evidence" value="ECO:0007669"/>
    <property type="project" value="InterPro"/>
</dbReference>
<dbReference type="EMBL" id="CP013926">
    <property type="protein sequence ID" value="AMJ75626.1"/>
    <property type="molecule type" value="Genomic_DNA"/>
</dbReference>
<dbReference type="Gene3D" id="3.60.40.10">
    <property type="entry name" value="PPM-type phosphatase domain"/>
    <property type="match status" value="1"/>
</dbReference>
<proteinExistence type="predicted"/>
<reference evidence="3" key="2">
    <citation type="submission" date="2023-07" db="EMBL/GenBank/DDBJ databases">
        <title>Genome content predicts the carbon catabolic preferences of heterotrophic bacteria.</title>
        <authorList>
            <person name="Gralka M."/>
        </authorList>
    </citation>
    <scope>NUCLEOTIDE SEQUENCE</scope>
    <source>
        <strain evidence="3">F2M12</strain>
    </source>
</reference>
<dbReference type="RefSeq" id="WP_057789504.1">
    <property type="nucleotide sequence ID" value="NZ_CANLMS010000011.1"/>
</dbReference>
<dbReference type="GeneID" id="83259502"/>
<dbReference type="InterPro" id="IPR036457">
    <property type="entry name" value="PPM-type-like_dom_sf"/>
</dbReference>
<evidence type="ECO:0000313" key="3">
    <source>
        <dbReference type="EMBL" id="MDO6578545.1"/>
    </source>
</evidence>
<dbReference type="KEGG" id="asq:AVL57_17650"/>
<reference evidence="2 4" key="1">
    <citation type="submission" date="2015-12" db="EMBL/GenBank/DDBJ databases">
        <title>Intraspecies pangenome expansion in the marine bacterium Alteromonas.</title>
        <authorList>
            <person name="Lopez-Perez M."/>
            <person name="Rodriguez-Valera F."/>
        </authorList>
    </citation>
    <scope>NUCLEOTIDE SEQUENCE [LARGE SCALE GENOMIC DNA]</scope>
    <source>
        <strain evidence="2 4">LMG 21861</strain>
    </source>
</reference>
<protein>
    <submittedName>
        <fullName evidence="3">Protein phosphatase 2C domain-containing protein</fullName>
    </submittedName>
</protein>
<dbReference type="AlphaFoldDB" id="A0AAW7Z1C8"/>
<sequence length="272" mass="30004">MYSVQVAWSQIIGARKSQQDSASVVTWPNGFRLLLLADGMGGHVGGDIASHLVIDTFKQHFIESDEQDIKQRLINALDAANLAIYHQVKEKPELSGMGTTLIAAVFDGLYLQWLSVGDSPMWLLRDKTLVRLNENHSMSEVLARKVELGEISSEDARTSPIRSQLLEAVMGENIERVDAPDHSRELKPNDLLILASDGVESCSDETIIEVCHQSSNDTDELTMALLNAVKAQERLKQDNATLIVMQVKEPVVNEPATVQPEAGEILEEPSTH</sequence>
<feature type="domain" description="PPM-type phosphatase" evidence="1">
    <location>
        <begin position="1"/>
        <end position="247"/>
    </location>
</feature>
<dbReference type="Pfam" id="PF13672">
    <property type="entry name" value="PP2C_2"/>
    <property type="match status" value="1"/>
</dbReference>
<dbReference type="EMBL" id="JAUOQI010000010">
    <property type="protein sequence ID" value="MDO6578545.1"/>
    <property type="molecule type" value="Genomic_DNA"/>
</dbReference>
<dbReference type="PROSITE" id="PS51746">
    <property type="entry name" value="PPM_2"/>
    <property type="match status" value="1"/>
</dbReference>
<evidence type="ECO:0000313" key="5">
    <source>
        <dbReference type="Proteomes" id="UP001170717"/>
    </source>
</evidence>
<dbReference type="CDD" id="cd00143">
    <property type="entry name" value="PP2Cc"/>
    <property type="match status" value="1"/>
</dbReference>
<dbReference type="InterPro" id="IPR015655">
    <property type="entry name" value="PP2C"/>
</dbReference>
<dbReference type="Proteomes" id="UP000056750">
    <property type="component" value="Chromosome"/>
</dbReference>
<dbReference type="InterPro" id="IPR001932">
    <property type="entry name" value="PPM-type_phosphatase-like_dom"/>
</dbReference>
<dbReference type="SMART" id="SM00332">
    <property type="entry name" value="PP2Cc"/>
    <property type="match status" value="1"/>
</dbReference>